<gene>
    <name evidence="3" type="ORF">GP486_003456</name>
</gene>
<reference evidence="3" key="1">
    <citation type="submission" date="2021-03" db="EMBL/GenBank/DDBJ databases">
        <title>Comparative genomics and phylogenomic investigation of the class Geoglossomycetes provide insights into ecological specialization and systematics.</title>
        <authorList>
            <person name="Melie T."/>
            <person name="Pirro S."/>
            <person name="Miller A.N."/>
            <person name="Quandt A."/>
        </authorList>
    </citation>
    <scope>NUCLEOTIDE SEQUENCE</scope>
    <source>
        <strain evidence="3">CAQ_001_2017</strain>
    </source>
</reference>
<protein>
    <submittedName>
        <fullName evidence="3">Uncharacterized protein</fullName>
    </submittedName>
</protein>
<sequence>MTTGTASIASAYPTSCASGQFACPASAGGGCCNIGLVCTHIGTSLVCGSTGPITSATDPSTPGSGSSGLSTGAKTGIGVGIALGAILAVTTIAFIVIHRRPDKPAFNGPDMSQTSAVEYLPGSYIYDGSGIQIGPHSDPTNATSEHDHSATAVPISPENPEHIMQSVELGSTPKVPERHELHG</sequence>
<accession>A0A9P8RQM5</accession>
<keyword evidence="2" id="KW-0812">Transmembrane</keyword>
<keyword evidence="2" id="KW-0472">Membrane</keyword>
<proteinExistence type="predicted"/>
<feature type="transmembrane region" description="Helical" evidence="2">
    <location>
        <begin position="77"/>
        <end position="97"/>
    </location>
</feature>
<evidence type="ECO:0000256" key="1">
    <source>
        <dbReference type="SAM" id="MobiDB-lite"/>
    </source>
</evidence>
<dbReference type="EMBL" id="JAGHQM010000467">
    <property type="protein sequence ID" value="KAH0560021.1"/>
    <property type="molecule type" value="Genomic_DNA"/>
</dbReference>
<keyword evidence="2" id="KW-1133">Transmembrane helix</keyword>
<evidence type="ECO:0000256" key="2">
    <source>
        <dbReference type="SAM" id="Phobius"/>
    </source>
</evidence>
<comment type="caution">
    <text evidence="3">The sequence shown here is derived from an EMBL/GenBank/DDBJ whole genome shotgun (WGS) entry which is preliminary data.</text>
</comment>
<dbReference type="Proteomes" id="UP000750711">
    <property type="component" value="Unassembled WGS sequence"/>
</dbReference>
<dbReference type="AlphaFoldDB" id="A0A9P8RQM5"/>
<evidence type="ECO:0000313" key="3">
    <source>
        <dbReference type="EMBL" id="KAH0560021.1"/>
    </source>
</evidence>
<feature type="region of interest" description="Disordered" evidence="1">
    <location>
        <begin position="134"/>
        <end position="158"/>
    </location>
</feature>
<organism evidence="3 4">
    <name type="scientific">Trichoglossum hirsutum</name>
    <dbReference type="NCBI Taxonomy" id="265104"/>
    <lineage>
        <taxon>Eukaryota</taxon>
        <taxon>Fungi</taxon>
        <taxon>Dikarya</taxon>
        <taxon>Ascomycota</taxon>
        <taxon>Pezizomycotina</taxon>
        <taxon>Geoglossomycetes</taxon>
        <taxon>Geoglossales</taxon>
        <taxon>Geoglossaceae</taxon>
        <taxon>Trichoglossum</taxon>
    </lineage>
</organism>
<name>A0A9P8RQM5_9PEZI</name>
<keyword evidence="4" id="KW-1185">Reference proteome</keyword>
<evidence type="ECO:0000313" key="4">
    <source>
        <dbReference type="Proteomes" id="UP000750711"/>
    </source>
</evidence>